<reference evidence="1 2" key="1">
    <citation type="journal article" date="2020" name="Cell">
        <title>Large-Scale Comparative Analyses of Tick Genomes Elucidate Their Genetic Diversity and Vector Capacities.</title>
        <authorList>
            <consortium name="Tick Genome and Microbiome Consortium (TIGMIC)"/>
            <person name="Jia N."/>
            <person name="Wang J."/>
            <person name="Shi W."/>
            <person name="Du L."/>
            <person name="Sun Y."/>
            <person name="Zhan W."/>
            <person name="Jiang J.F."/>
            <person name="Wang Q."/>
            <person name="Zhang B."/>
            <person name="Ji P."/>
            <person name="Bell-Sakyi L."/>
            <person name="Cui X.M."/>
            <person name="Yuan T.T."/>
            <person name="Jiang B.G."/>
            <person name="Yang W.F."/>
            <person name="Lam T.T."/>
            <person name="Chang Q.C."/>
            <person name="Ding S.J."/>
            <person name="Wang X.J."/>
            <person name="Zhu J.G."/>
            <person name="Ruan X.D."/>
            <person name="Zhao L."/>
            <person name="Wei J.T."/>
            <person name="Ye R.Z."/>
            <person name="Que T.C."/>
            <person name="Du C.H."/>
            <person name="Zhou Y.H."/>
            <person name="Cheng J.X."/>
            <person name="Dai P.F."/>
            <person name="Guo W.B."/>
            <person name="Han X.H."/>
            <person name="Huang E.J."/>
            <person name="Li L.F."/>
            <person name="Wei W."/>
            <person name="Gao Y.C."/>
            <person name="Liu J.Z."/>
            <person name="Shao H.Z."/>
            <person name="Wang X."/>
            <person name="Wang C.C."/>
            <person name="Yang T.C."/>
            <person name="Huo Q.B."/>
            <person name="Li W."/>
            <person name="Chen H.Y."/>
            <person name="Chen S.E."/>
            <person name="Zhou L.G."/>
            <person name="Ni X.B."/>
            <person name="Tian J.H."/>
            <person name="Sheng Y."/>
            <person name="Liu T."/>
            <person name="Pan Y.S."/>
            <person name="Xia L.Y."/>
            <person name="Li J."/>
            <person name="Zhao F."/>
            <person name="Cao W.C."/>
        </authorList>
    </citation>
    <scope>NUCLEOTIDE SEQUENCE [LARGE SCALE GENOMIC DNA]</scope>
    <source>
        <strain evidence="1">HaeL-2018</strain>
    </source>
</reference>
<dbReference type="InterPro" id="IPR042099">
    <property type="entry name" value="ANL_N_sf"/>
</dbReference>
<dbReference type="EMBL" id="JABSTR010000001">
    <property type="protein sequence ID" value="KAH9359694.1"/>
    <property type="molecule type" value="Genomic_DNA"/>
</dbReference>
<accession>A0A9J6F6L9</accession>
<keyword evidence="2" id="KW-1185">Reference proteome</keyword>
<dbReference type="Proteomes" id="UP000821853">
    <property type="component" value="Chromosome 1"/>
</dbReference>
<evidence type="ECO:0000313" key="1">
    <source>
        <dbReference type="EMBL" id="KAH9359694.1"/>
    </source>
</evidence>
<dbReference type="Gene3D" id="3.40.50.12780">
    <property type="entry name" value="N-terminal domain of ligase-like"/>
    <property type="match status" value="1"/>
</dbReference>
<dbReference type="AlphaFoldDB" id="A0A9J6F6L9"/>
<comment type="caution">
    <text evidence="1">The sequence shown here is derived from an EMBL/GenBank/DDBJ whole genome shotgun (WGS) entry which is preliminary data.</text>
</comment>
<gene>
    <name evidence="1" type="ORF">HPB48_021265</name>
</gene>
<proteinExistence type="predicted"/>
<organism evidence="1 2">
    <name type="scientific">Haemaphysalis longicornis</name>
    <name type="common">Bush tick</name>
    <dbReference type="NCBI Taxonomy" id="44386"/>
    <lineage>
        <taxon>Eukaryota</taxon>
        <taxon>Metazoa</taxon>
        <taxon>Ecdysozoa</taxon>
        <taxon>Arthropoda</taxon>
        <taxon>Chelicerata</taxon>
        <taxon>Arachnida</taxon>
        <taxon>Acari</taxon>
        <taxon>Parasitiformes</taxon>
        <taxon>Ixodida</taxon>
        <taxon>Ixodoidea</taxon>
        <taxon>Ixodidae</taxon>
        <taxon>Haemaphysalinae</taxon>
        <taxon>Haemaphysalis</taxon>
    </lineage>
</organism>
<protein>
    <submittedName>
        <fullName evidence="1">Uncharacterized protein</fullName>
    </submittedName>
</protein>
<name>A0A9J6F6L9_HAELO</name>
<dbReference type="VEuPathDB" id="VectorBase:HLOH_058784"/>
<sequence>MLRTNTCLEMVRKLLSGGSLVSEQLARNAAKVFPNLINLRCIYGLSEGMGINCSPGVDEINFTDIGVPPPNAQLKVNFSLTSDTNNFLVHVDHSLLGHAFA</sequence>
<evidence type="ECO:0000313" key="2">
    <source>
        <dbReference type="Proteomes" id="UP000821853"/>
    </source>
</evidence>
<dbReference type="SUPFAM" id="SSF56801">
    <property type="entry name" value="Acetyl-CoA synthetase-like"/>
    <property type="match status" value="1"/>
</dbReference>